<accession>A0A2P2E804</accession>
<dbReference type="OrthoDB" id="9799572at2"/>
<dbReference type="Gene3D" id="3.30.160.190">
    <property type="entry name" value="atu1810 like domain"/>
    <property type="match status" value="1"/>
</dbReference>
<gene>
    <name evidence="7" type="ORF">PbB2_00856</name>
</gene>
<dbReference type="PANTHER" id="PTHR12219">
    <property type="entry name" value="NADH-UBIQUINONE OXIDOREDUCTASE"/>
    <property type="match status" value="1"/>
</dbReference>
<dbReference type="Proteomes" id="UP000245086">
    <property type="component" value="Unassembled WGS sequence"/>
</dbReference>
<keyword evidence="2" id="KW-0813">Transport</keyword>
<evidence type="ECO:0000256" key="4">
    <source>
        <dbReference type="ARBA" id="ARBA00022946"/>
    </source>
</evidence>
<dbReference type="GO" id="GO:0022900">
    <property type="term" value="P:electron transport chain"/>
    <property type="evidence" value="ECO:0007669"/>
    <property type="project" value="InterPro"/>
</dbReference>
<comment type="caution">
    <text evidence="7">The sequence shown here is derived from an EMBL/GenBank/DDBJ whole genome shotgun (WGS) entry which is preliminary data.</text>
</comment>
<evidence type="ECO:0000256" key="3">
    <source>
        <dbReference type="ARBA" id="ARBA00022660"/>
    </source>
</evidence>
<dbReference type="PANTHER" id="PTHR12219:SF8">
    <property type="entry name" value="NADH DEHYDROGENASE [UBIQUINONE] IRON-SULFUR PROTEIN 4, MITOCHONDRIAL"/>
    <property type="match status" value="1"/>
</dbReference>
<evidence type="ECO:0008006" key="9">
    <source>
        <dbReference type="Google" id="ProtNLM"/>
    </source>
</evidence>
<dbReference type="AlphaFoldDB" id="A0A2P2E804"/>
<evidence type="ECO:0000313" key="8">
    <source>
        <dbReference type="Proteomes" id="UP000245086"/>
    </source>
</evidence>
<evidence type="ECO:0000256" key="5">
    <source>
        <dbReference type="ARBA" id="ARBA00022982"/>
    </source>
</evidence>
<reference evidence="7 8" key="1">
    <citation type="journal article" date="2018" name="Genome Announc.">
        <title>Draft Genome Sequence of "Candidatus Phycosocius bacilliformis," an Alphaproteobacterial Ectosymbiont of the Hydrocarbon-Producing Green Alga Botryococcus braunii.</title>
        <authorList>
            <person name="Tanabe Y."/>
            <person name="Yamaguchi H."/>
            <person name="Watanabe M.M."/>
        </authorList>
    </citation>
    <scope>NUCLEOTIDE SEQUENCE [LARGE SCALE GENOMIC DNA]</scope>
    <source>
        <strain evidence="7 8">BOTRYCO-2</strain>
    </source>
</reference>
<evidence type="ECO:0000256" key="1">
    <source>
        <dbReference type="ARBA" id="ARBA00004370"/>
    </source>
</evidence>
<keyword evidence="6" id="KW-0472">Membrane</keyword>
<evidence type="ECO:0000256" key="2">
    <source>
        <dbReference type="ARBA" id="ARBA00022448"/>
    </source>
</evidence>
<organism evidence="7 8">
    <name type="scientific">Candidatus Phycosocius bacilliformis</name>
    <dbReference type="NCBI Taxonomy" id="1445552"/>
    <lineage>
        <taxon>Bacteria</taxon>
        <taxon>Pseudomonadati</taxon>
        <taxon>Pseudomonadota</taxon>
        <taxon>Alphaproteobacteria</taxon>
        <taxon>Caulobacterales</taxon>
        <taxon>Caulobacterales incertae sedis</taxon>
        <taxon>Candidatus Phycosocius</taxon>
    </lineage>
</organism>
<comment type="subcellular location">
    <subcellularLocation>
        <location evidence="1">Membrane</location>
    </subcellularLocation>
</comment>
<keyword evidence="4" id="KW-0809">Transit peptide</keyword>
<evidence type="ECO:0000313" key="7">
    <source>
        <dbReference type="EMBL" id="GBF57193.1"/>
    </source>
</evidence>
<protein>
    <recommendedName>
        <fullName evidence="9">ETC complex I subunit</fullName>
    </recommendedName>
</protein>
<dbReference type="EMBL" id="BFBR01000002">
    <property type="protein sequence ID" value="GBF57193.1"/>
    <property type="molecule type" value="Genomic_DNA"/>
</dbReference>
<keyword evidence="3" id="KW-0679">Respiratory chain</keyword>
<name>A0A2P2E804_9PROT</name>
<proteinExistence type="predicted"/>
<dbReference type="RefSeq" id="WP_108984293.1">
    <property type="nucleotide sequence ID" value="NZ_BFBR01000002.1"/>
</dbReference>
<dbReference type="Pfam" id="PF04800">
    <property type="entry name" value="NDUS4"/>
    <property type="match status" value="1"/>
</dbReference>
<evidence type="ECO:0000256" key="6">
    <source>
        <dbReference type="ARBA" id="ARBA00023136"/>
    </source>
</evidence>
<keyword evidence="5" id="KW-0249">Electron transport</keyword>
<keyword evidence="8" id="KW-1185">Reference proteome</keyword>
<dbReference type="GO" id="GO:0016020">
    <property type="term" value="C:membrane"/>
    <property type="evidence" value="ECO:0007669"/>
    <property type="project" value="UniProtKB-SubCell"/>
</dbReference>
<dbReference type="InterPro" id="IPR038532">
    <property type="entry name" value="NDUFS4-like_sf"/>
</dbReference>
<sequence>MTFARIYRPAKTAMQSGRAKSKNWVLEFEPAAVRTPDPLMGWTSTTDTQGQVRLMFDGRDEAIAYAQKHQLAFQVIDRQEPKRIPRAYGDNFAYNRREPWSH</sequence>
<dbReference type="InterPro" id="IPR006885">
    <property type="entry name" value="NADH_UbQ_FeS_4_mit-like"/>
</dbReference>